<reference evidence="3 4" key="1">
    <citation type="submission" date="2019-08" db="EMBL/GenBank/DDBJ databases">
        <authorList>
            <person name="Hu J."/>
        </authorList>
    </citation>
    <scope>NUCLEOTIDE SEQUENCE [LARGE SCALE GENOMIC DNA]</scope>
    <source>
        <strain evidence="3 4">NEAU-184</strain>
    </source>
</reference>
<keyword evidence="4" id="KW-1185">Reference proteome</keyword>
<dbReference type="PROSITE" id="PS50076">
    <property type="entry name" value="DNAJ_2"/>
    <property type="match status" value="1"/>
</dbReference>
<feature type="domain" description="J" evidence="2">
    <location>
        <begin position="9"/>
        <end position="70"/>
    </location>
</feature>
<dbReference type="EMBL" id="VSSB01000002">
    <property type="protein sequence ID" value="TYL50198.1"/>
    <property type="molecule type" value="Genomic_DNA"/>
</dbReference>
<proteinExistence type="predicted"/>
<evidence type="ECO:0000259" key="2">
    <source>
        <dbReference type="PROSITE" id="PS50076"/>
    </source>
</evidence>
<evidence type="ECO:0000256" key="1">
    <source>
        <dbReference type="SAM" id="MobiDB-lite"/>
    </source>
</evidence>
<dbReference type="RefSeq" id="WP_148734300.1">
    <property type="nucleotide sequence ID" value="NZ_VSSB01000002.1"/>
</dbReference>
<dbReference type="InterPro" id="IPR001623">
    <property type="entry name" value="DnaJ_domain"/>
</dbReference>
<dbReference type="Pfam" id="PF00226">
    <property type="entry name" value="DnaJ"/>
    <property type="match status" value="1"/>
</dbReference>
<gene>
    <name evidence="3" type="ORF">FYC51_13275</name>
</gene>
<evidence type="ECO:0000313" key="4">
    <source>
        <dbReference type="Proteomes" id="UP000325243"/>
    </source>
</evidence>
<protein>
    <submittedName>
        <fullName evidence="3">DnaJ domain-containing protein</fullName>
    </submittedName>
</protein>
<dbReference type="Gene3D" id="1.10.287.110">
    <property type="entry name" value="DnaJ domain"/>
    <property type="match status" value="1"/>
</dbReference>
<dbReference type="InterPro" id="IPR036869">
    <property type="entry name" value="J_dom_sf"/>
</dbReference>
<evidence type="ECO:0000313" key="3">
    <source>
        <dbReference type="EMBL" id="TYL50198.1"/>
    </source>
</evidence>
<dbReference type="SUPFAM" id="SSF46565">
    <property type="entry name" value="Chaperone J-domain"/>
    <property type="match status" value="1"/>
</dbReference>
<comment type="caution">
    <text evidence="3">The sequence shown here is derived from an EMBL/GenBank/DDBJ whole genome shotgun (WGS) entry which is preliminary data.</text>
</comment>
<name>A0A5S4UVI7_9MICO</name>
<dbReference type="Proteomes" id="UP000325243">
    <property type="component" value="Unassembled WGS sequence"/>
</dbReference>
<dbReference type="SMART" id="SM00271">
    <property type="entry name" value="DnaJ"/>
    <property type="match status" value="1"/>
</dbReference>
<dbReference type="AlphaFoldDB" id="A0A5S4UVI7"/>
<accession>A0A5S4UVI7</accession>
<feature type="region of interest" description="Disordered" evidence="1">
    <location>
        <begin position="67"/>
        <end position="105"/>
    </location>
</feature>
<sequence>MADSPLSESPYEVLGVSADADAAALRLAYRRALRTAHPDTGGDPARFHAVQRAWVLIGTPEARAAFDRGIRNGSGGGSAPSREAWAPAPPKRPRDSRPLARSYGHPGGLTRELYLDRIREWSGRGVDVPDPYDPALVSRAPREIRHILADALVEESTARSLSTLGIAYTIWHDIATHAAGPGFPPKLDHLVLGPTGLFAVQSEDWGGPVALKRGELVGEALAGERPFRALAARAKAIGRAARVKPTALVIVVPDEYAAEPLALGGSIRGAAVALVRSSRLASAVREGIPGSAHLGGTEVMEVRSRLQAVVRFA</sequence>
<organism evidence="3 4">
    <name type="scientific">Agromyces mariniharenae</name>
    <dbReference type="NCBI Taxonomy" id="2604423"/>
    <lineage>
        <taxon>Bacteria</taxon>
        <taxon>Bacillati</taxon>
        <taxon>Actinomycetota</taxon>
        <taxon>Actinomycetes</taxon>
        <taxon>Micrococcales</taxon>
        <taxon>Microbacteriaceae</taxon>
        <taxon>Agromyces</taxon>
    </lineage>
</organism>